<name>A0AAE1CS79_9GAST</name>
<organism evidence="2 3">
    <name type="scientific">Elysia crispata</name>
    <name type="common">lettuce slug</name>
    <dbReference type="NCBI Taxonomy" id="231223"/>
    <lineage>
        <taxon>Eukaryota</taxon>
        <taxon>Metazoa</taxon>
        <taxon>Spiralia</taxon>
        <taxon>Lophotrochozoa</taxon>
        <taxon>Mollusca</taxon>
        <taxon>Gastropoda</taxon>
        <taxon>Heterobranchia</taxon>
        <taxon>Euthyneura</taxon>
        <taxon>Panpulmonata</taxon>
        <taxon>Sacoglossa</taxon>
        <taxon>Placobranchoidea</taxon>
        <taxon>Plakobranchidae</taxon>
        <taxon>Elysia</taxon>
    </lineage>
</organism>
<dbReference type="Proteomes" id="UP001283361">
    <property type="component" value="Unassembled WGS sequence"/>
</dbReference>
<keyword evidence="3" id="KW-1185">Reference proteome</keyword>
<comment type="caution">
    <text evidence="2">The sequence shown here is derived from an EMBL/GenBank/DDBJ whole genome shotgun (WGS) entry which is preliminary data.</text>
</comment>
<sequence length="75" mass="8276">MIKHYSSGIFHPVAKFFTSLTTVSNQRDSNLPPSDRSSESSSHSALWRVLQLSEQGTRSDNAAAETAQCSTKDFK</sequence>
<evidence type="ECO:0000313" key="3">
    <source>
        <dbReference type="Proteomes" id="UP001283361"/>
    </source>
</evidence>
<dbReference type="EMBL" id="JAWDGP010007030">
    <property type="protein sequence ID" value="KAK3731125.1"/>
    <property type="molecule type" value="Genomic_DNA"/>
</dbReference>
<proteinExistence type="predicted"/>
<protein>
    <submittedName>
        <fullName evidence="2">Uncharacterized protein</fullName>
    </submittedName>
</protein>
<evidence type="ECO:0000313" key="2">
    <source>
        <dbReference type="EMBL" id="KAK3731125.1"/>
    </source>
</evidence>
<feature type="region of interest" description="Disordered" evidence="1">
    <location>
        <begin position="56"/>
        <end position="75"/>
    </location>
</feature>
<reference evidence="2" key="1">
    <citation type="journal article" date="2023" name="G3 (Bethesda)">
        <title>A reference genome for the long-term kleptoplast-retaining sea slug Elysia crispata morphotype clarki.</title>
        <authorList>
            <person name="Eastman K.E."/>
            <person name="Pendleton A.L."/>
            <person name="Shaikh M.A."/>
            <person name="Suttiyut T."/>
            <person name="Ogas R."/>
            <person name="Tomko P."/>
            <person name="Gavelis G."/>
            <person name="Widhalm J.R."/>
            <person name="Wisecaver J.H."/>
        </authorList>
    </citation>
    <scope>NUCLEOTIDE SEQUENCE</scope>
    <source>
        <strain evidence="2">ECLA1</strain>
    </source>
</reference>
<accession>A0AAE1CS79</accession>
<feature type="compositionally biased region" description="Low complexity" evidence="1">
    <location>
        <begin position="29"/>
        <end position="44"/>
    </location>
</feature>
<gene>
    <name evidence="2" type="ORF">RRG08_047820</name>
</gene>
<evidence type="ECO:0000256" key="1">
    <source>
        <dbReference type="SAM" id="MobiDB-lite"/>
    </source>
</evidence>
<dbReference type="AlphaFoldDB" id="A0AAE1CS79"/>
<feature type="region of interest" description="Disordered" evidence="1">
    <location>
        <begin position="24"/>
        <end position="45"/>
    </location>
</feature>